<dbReference type="PROSITE" id="PS51371">
    <property type="entry name" value="CBS"/>
    <property type="match status" value="1"/>
</dbReference>
<sequence>MRWPVTADEGISIREAMARIDRSGSGGIVVVDEENRLVGTATTERLRRKLRSGVALETPLSAVVDDDPTVLDADETSRPIGGRLSSKTAGDRNGSAASGDRPDATEGDRTGTATKGDRIGFAMERDRTGSTVVPVVDGDGSVDVTAVADDDRPHDEGIDPTAVQTVLVVGGAGYLGSVLCRQLLDDGFDVRVLDPLLYGDSGIADLLERDRFSVIRGDARSVETVVDAVAGVDAVIHLGGIVGDPASELDPRKTLEYNYHSTQLVASLCKYYQINRFLFASSCSVYGRAEADHGNCTEDAPLNPVSLYARLKIQSERVLRSFADGNFSPTILRMATVYGCSPRMRFDLVGNVLPAKAYHEGVVPVFGGDQYRPNVHVDDAARAYVDCLTAPIEDVGDTVFNVGSTLQNYRIDELATIVSDCFPDAEIEYHDDRTDDRSYRVAFDRIADVLGYEADVTVRDHCQELRTAFESGEFTDYTADRYNNCASLEGLDEFEQTAAVPDHHDPPTQETLPSTGI</sequence>
<comment type="caution">
    <text evidence="4">The sequence shown here is derived from an EMBL/GenBank/DDBJ whole genome shotgun (WGS) entry which is preliminary data.</text>
</comment>
<evidence type="ECO:0000256" key="1">
    <source>
        <dbReference type="PROSITE-ProRule" id="PRU00703"/>
    </source>
</evidence>
<accession>A0ABD5SQK4</accession>
<feature type="compositionally biased region" description="Polar residues" evidence="2">
    <location>
        <begin position="508"/>
        <end position="517"/>
    </location>
</feature>
<reference evidence="4 5" key="1">
    <citation type="journal article" date="2019" name="Int. J. Syst. Evol. Microbiol.">
        <title>The Global Catalogue of Microorganisms (GCM) 10K type strain sequencing project: providing services to taxonomists for standard genome sequencing and annotation.</title>
        <authorList>
            <consortium name="The Broad Institute Genomics Platform"/>
            <consortium name="The Broad Institute Genome Sequencing Center for Infectious Disease"/>
            <person name="Wu L."/>
            <person name="Ma J."/>
        </authorList>
    </citation>
    <scope>NUCLEOTIDE SEQUENCE [LARGE SCALE GENOMIC DNA]</scope>
    <source>
        <strain evidence="4 5">LMG 29247</strain>
    </source>
</reference>
<dbReference type="SMART" id="SM00116">
    <property type="entry name" value="CBS"/>
    <property type="match status" value="1"/>
</dbReference>
<dbReference type="InterPro" id="IPR036291">
    <property type="entry name" value="NAD(P)-bd_dom_sf"/>
</dbReference>
<dbReference type="InterPro" id="IPR000644">
    <property type="entry name" value="CBS_dom"/>
</dbReference>
<dbReference type="Gene3D" id="3.10.580.10">
    <property type="entry name" value="CBS-domain"/>
    <property type="match status" value="1"/>
</dbReference>
<evidence type="ECO:0000259" key="3">
    <source>
        <dbReference type="PROSITE" id="PS51371"/>
    </source>
</evidence>
<dbReference type="Pfam" id="PF01370">
    <property type="entry name" value="Epimerase"/>
    <property type="match status" value="1"/>
</dbReference>
<dbReference type="SUPFAM" id="SSF54631">
    <property type="entry name" value="CBS-domain pair"/>
    <property type="match status" value="1"/>
</dbReference>
<name>A0ABD5SQK4_9EURY</name>
<dbReference type="Gene3D" id="3.40.50.720">
    <property type="entry name" value="NAD(P)-binding Rossmann-like Domain"/>
    <property type="match status" value="1"/>
</dbReference>
<proteinExistence type="predicted"/>
<feature type="compositionally biased region" description="Basic and acidic residues" evidence="2">
    <location>
        <begin position="100"/>
        <end position="124"/>
    </location>
</feature>
<dbReference type="SUPFAM" id="SSF51735">
    <property type="entry name" value="NAD(P)-binding Rossmann-fold domains"/>
    <property type="match status" value="1"/>
</dbReference>
<evidence type="ECO:0000256" key="2">
    <source>
        <dbReference type="SAM" id="MobiDB-lite"/>
    </source>
</evidence>
<dbReference type="RefSeq" id="WP_273740391.1">
    <property type="nucleotide sequence ID" value="NZ_JAQIVI010000385.1"/>
</dbReference>
<dbReference type="InterPro" id="IPR001509">
    <property type="entry name" value="Epimerase_deHydtase"/>
</dbReference>
<keyword evidence="1" id="KW-0129">CBS domain</keyword>
<feature type="domain" description="CBS" evidence="3">
    <location>
        <begin position="1"/>
        <end position="56"/>
    </location>
</feature>
<feature type="region of interest" description="Disordered" evidence="2">
    <location>
        <begin position="67"/>
        <end position="124"/>
    </location>
</feature>
<dbReference type="AlphaFoldDB" id="A0ABD5SQK4"/>
<dbReference type="EMBL" id="JBHSWV010000385">
    <property type="protein sequence ID" value="MFC6767506.1"/>
    <property type="molecule type" value="Genomic_DNA"/>
</dbReference>
<dbReference type="Proteomes" id="UP001596383">
    <property type="component" value="Unassembled WGS sequence"/>
</dbReference>
<dbReference type="PANTHER" id="PTHR43245:SF23">
    <property type="entry name" value="NAD(P)-BINDING DOMAIN-CONTAINING PROTEIN"/>
    <property type="match status" value="1"/>
</dbReference>
<dbReference type="PANTHER" id="PTHR43245">
    <property type="entry name" value="BIFUNCTIONAL POLYMYXIN RESISTANCE PROTEIN ARNA"/>
    <property type="match status" value="1"/>
</dbReference>
<dbReference type="InterPro" id="IPR050177">
    <property type="entry name" value="Lipid_A_modif_metabolic_enz"/>
</dbReference>
<evidence type="ECO:0000313" key="4">
    <source>
        <dbReference type="EMBL" id="MFC6767506.1"/>
    </source>
</evidence>
<evidence type="ECO:0000313" key="5">
    <source>
        <dbReference type="Proteomes" id="UP001596383"/>
    </source>
</evidence>
<keyword evidence="5" id="KW-1185">Reference proteome</keyword>
<feature type="region of interest" description="Disordered" evidence="2">
    <location>
        <begin position="498"/>
        <end position="517"/>
    </location>
</feature>
<gene>
    <name evidence="4" type="ORF">ACFQE6_21705</name>
</gene>
<dbReference type="InterPro" id="IPR046342">
    <property type="entry name" value="CBS_dom_sf"/>
</dbReference>
<protein>
    <submittedName>
        <fullName evidence="4">NAD-dependent epimerase/dehydratase family protein</fullName>
    </submittedName>
</protein>
<dbReference type="Pfam" id="PF00571">
    <property type="entry name" value="CBS"/>
    <property type="match status" value="1"/>
</dbReference>
<organism evidence="4 5">
    <name type="scientific">Natrinema soli</name>
    <dbReference type="NCBI Taxonomy" id="1930624"/>
    <lineage>
        <taxon>Archaea</taxon>
        <taxon>Methanobacteriati</taxon>
        <taxon>Methanobacteriota</taxon>
        <taxon>Stenosarchaea group</taxon>
        <taxon>Halobacteria</taxon>
        <taxon>Halobacteriales</taxon>
        <taxon>Natrialbaceae</taxon>
        <taxon>Natrinema</taxon>
    </lineage>
</organism>